<reference evidence="1" key="1">
    <citation type="journal article" date="2021" name="PeerJ">
        <title>Extensive microbial diversity within the chicken gut microbiome revealed by metagenomics and culture.</title>
        <authorList>
            <person name="Gilroy R."/>
            <person name="Ravi A."/>
            <person name="Getino M."/>
            <person name="Pursley I."/>
            <person name="Horton D.L."/>
            <person name="Alikhan N.F."/>
            <person name="Baker D."/>
            <person name="Gharbi K."/>
            <person name="Hall N."/>
            <person name="Watson M."/>
            <person name="Adriaenssens E.M."/>
            <person name="Foster-Nyarko E."/>
            <person name="Jarju S."/>
            <person name="Secka A."/>
            <person name="Antonio M."/>
            <person name="Oren A."/>
            <person name="Chaudhuri R.R."/>
            <person name="La Ragione R."/>
            <person name="Hildebrand F."/>
            <person name="Pallen M.J."/>
        </authorList>
    </citation>
    <scope>NUCLEOTIDE SEQUENCE</scope>
    <source>
        <strain evidence="1">ChiW19-6364</strain>
    </source>
</reference>
<dbReference type="EMBL" id="DWUX01000044">
    <property type="protein sequence ID" value="HJD38857.1"/>
    <property type="molecule type" value="Genomic_DNA"/>
</dbReference>
<comment type="caution">
    <text evidence="1">The sequence shown here is derived from an EMBL/GenBank/DDBJ whole genome shotgun (WGS) entry which is preliminary data.</text>
</comment>
<dbReference type="AlphaFoldDB" id="A0A9D2R6Q9"/>
<evidence type="ECO:0000313" key="1">
    <source>
        <dbReference type="EMBL" id="HJD38857.1"/>
    </source>
</evidence>
<reference evidence="1" key="2">
    <citation type="submission" date="2021-04" db="EMBL/GenBank/DDBJ databases">
        <authorList>
            <person name="Gilroy R."/>
        </authorList>
    </citation>
    <scope>NUCLEOTIDE SEQUENCE</scope>
    <source>
        <strain evidence="1">ChiW19-6364</strain>
    </source>
</reference>
<name>A0A9D2R6Q9_9FIRM</name>
<sequence length="141" mass="15966">MVQLIVGEKGKGKTKELLDKVNKEVKEANGTFVYLDKSRKHMYELNNKVRLIDMSEYDIQNSSEFLGFISGVVSQDNDLEKMFLDSFLKISKMESDDGELGEVLDRLDTMGKKYGVSFVVSLSKNEEDLPENAKSMVLISL</sequence>
<protein>
    <submittedName>
        <fullName evidence="1">Twitching motility protein PilT</fullName>
    </submittedName>
</protein>
<organism evidence="1 2">
    <name type="scientific">Candidatus Blautia stercoripullorum</name>
    <dbReference type="NCBI Taxonomy" id="2838502"/>
    <lineage>
        <taxon>Bacteria</taxon>
        <taxon>Bacillati</taxon>
        <taxon>Bacillota</taxon>
        <taxon>Clostridia</taxon>
        <taxon>Lachnospirales</taxon>
        <taxon>Lachnospiraceae</taxon>
        <taxon>Blautia</taxon>
    </lineage>
</organism>
<accession>A0A9D2R6Q9</accession>
<evidence type="ECO:0000313" key="2">
    <source>
        <dbReference type="Proteomes" id="UP000823850"/>
    </source>
</evidence>
<proteinExistence type="predicted"/>
<dbReference type="Proteomes" id="UP000823850">
    <property type="component" value="Unassembled WGS sequence"/>
</dbReference>
<gene>
    <name evidence="1" type="ORF">H9913_02405</name>
</gene>